<protein>
    <submittedName>
        <fullName evidence="1">Uncharacterized protein</fullName>
    </submittedName>
</protein>
<dbReference type="EMBL" id="CP146022">
    <property type="protein sequence ID" value="WWQ62738.1"/>
    <property type="molecule type" value="Genomic_DNA"/>
</dbReference>
<dbReference type="Proteomes" id="UP001432251">
    <property type="component" value="Chromosome"/>
</dbReference>
<reference evidence="1" key="1">
    <citation type="journal article" date="2025" name="Int. J. Syst. Evol. Microbiol.">
        <title>Streptomyces citrinus sp. nov., with yellow diffusible pigment.</title>
        <authorList>
            <person name="He Y."/>
            <person name="Yang E."/>
            <person name="Xu J."/>
            <person name="Sun Y."/>
            <person name="Sun L."/>
        </authorList>
    </citation>
    <scope>NUCLEOTIDE SEQUENCE</scope>
    <source>
        <strain evidence="1">Q6</strain>
    </source>
</reference>
<accession>A0ACD5A6C7</accession>
<name>A0ACD5A6C7_9ACTN</name>
<proteinExistence type="predicted"/>
<sequence length="46" mass="4840">MVDLAQIYCVGRRGQSGDWSFIVECVGSEGWALGPAMSHGAEVVLG</sequence>
<keyword evidence="2" id="KW-1185">Reference proteome</keyword>
<evidence type="ECO:0000313" key="1">
    <source>
        <dbReference type="EMBL" id="WWQ62738.1"/>
    </source>
</evidence>
<organism evidence="1 2">
    <name type="scientific">Streptomyces citrinus</name>
    <dbReference type="NCBI Taxonomy" id="3118173"/>
    <lineage>
        <taxon>Bacteria</taxon>
        <taxon>Bacillati</taxon>
        <taxon>Actinomycetota</taxon>
        <taxon>Actinomycetes</taxon>
        <taxon>Kitasatosporales</taxon>
        <taxon>Streptomycetaceae</taxon>
        <taxon>Streptomyces</taxon>
    </lineage>
</organism>
<evidence type="ECO:0000313" key="2">
    <source>
        <dbReference type="Proteomes" id="UP001432251"/>
    </source>
</evidence>
<gene>
    <name evidence="1" type="ORF">V2W30_04800</name>
</gene>